<comment type="caution">
    <text evidence="1">The sequence shown here is derived from an EMBL/GenBank/DDBJ whole genome shotgun (WGS) entry which is preliminary data.</text>
</comment>
<dbReference type="Proteomes" id="UP000626982">
    <property type="component" value="Unassembled WGS sequence"/>
</dbReference>
<dbReference type="EMBL" id="BMLM01000001">
    <property type="protein sequence ID" value="GGN80170.1"/>
    <property type="molecule type" value="Genomic_DNA"/>
</dbReference>
<dbReference type="RefSeq" id="WP_188716257.1">
    <property type="nucleotide sequence ID" value="NZ_BAABBD010000001.1"/>
</dbReference>
<name>A0ABQ2KFM2_9MICO</name>
<reference evidence="2" key="1">
    <citation type="journal article" date="2019" name="Int. J. Syst. Evol. Microbiol.">
        <title>The Global Catalogue of Microorganisms (GCM) 10K type strain sequencing project: providing services to taxonomists for standard genome sequencing and annotation.</title>
        <authorList>
            <consortium name="The Broad Institute Genomics Platform"/>
            <consortium name="The Broad Institute Genome Sequencing Center for Infectious Disease"/>
            <person name="Wu L."/>
            <person name="Ma J."/>
        </authorList>
    </citation>
    <scope>NUCLEOTIDE SEQUENCE [LARGE SCALE GENOMIC DNA]</scope>
    <source>
        <strain evidence="2">CGMCC 1.6960</strain>
    </source>
</reference>
<evidence type="ECO:0000313" key="2">
    <source>
        <dbReference type="Proteomes" id="UP000626982"/>
    </source>
</evidence>
<sequence>MVDQYMFLIVEPDWDSDAYQGDSDRIEAEFPEFVVFERRVEELGARIVGGNALQSRKHGGTVRPGRDGRELEDAVWTDGASLESDEVITGFYLVEAESDEVAKQLAVGVPTGGHVESRKVFDFGGGQEG</sequence>
<organism evidence="1 2">
    <name type="scientific">Agrococcus terreus</name>
    <dbReference type="NCBI Taxonomy" id="574649"/>
    <lineage>
        <taxon>Bacteria</taxon>
        <taxon>Bacillati</taxon>
        <taxon>Actinomycetota</taxon>
        <taxon>Actinomycetes</taxon>
        <taxon>Micrococcales</taxon>
        <taxon>Microbacteriaceae</taxon>
        <taxon>Agrococcus</taxon>
    </lineage>
</organism>
<dbReference type="SUPFAM" id="SSF54909">
    <property type="entry name" value="Dimeric alpha+beta barrel"/>
    <property type="match status" value="1"/>
</dbReference>
<dbReference type="InterPro" id="IPR011008">
    <property type="entry name" value="Dimeric_a/b-barrel"/>
</dbReference>
<evidence type="ECO:0008006" key="3">
    <source>
        <dbReference type="Google" id="ProtNLM"/>
    </source>
</evidence>
<keyword evidence="2" id="KW-1185">Reference proteome</keyword>
<evidence type="ECO:0000313" key="1">
    <source>
        <dbReference type="EMBL" id="GGN80170.1"/>
    </source>
</evidence>
<proteinExistence type="predicted"/>
<protein>
    <recommendedName>
        <fullName evidence="3">YCII-related domain-containing protein</fullName>
    </recommendedName>
</protein>
<accession>A0ABQ2KFM2</accession>
<gene>
    <name evidence="1" type="ORF">GCM10010968_07820</name>
</gene>
<dbReference type="Gene3D" id="3.30.70.1060">
    <property type="entry name" value="Dimeric alpha+beta barrel"/>
    <property type="match status" value="1"/>
</dbReference>